<name>A0AA36DAZ7_9BILA</name>
<dbReference type="Proteomes" id="UP001177023">
    <property type="component" value="Unassembled WGS sequence"/>
</dbReference>
<feature type="non-terminal residue" evidence="1">
    <location>
        <position position="1"/>
    </location>
</feature>
<reference evidence="1" key="1">
    <citation type="submission" date="2023-06" db="EMBL/GenBank/DDBJ databases">
        <authorList>
            <person name="Delattre M."/>
        </authorList>
    </citation>
    <scope>NUCLEOTIDE SEQUENCE</scope>
    <source>
        <strain evidence="1">AF72</strain>
    </source>
</reference>
<keyword evidence="2" id="KW-1185">Reference proteome</keyword>
<evidence type="ECO:0000313" key="1">
    <source>
        <dbReference type="EMBL" id="CAJ0583045.1"/>
    </source>
</evidence>
<dbReference type="AlphaFoldDB" id="A0AA36DAZ7"/>
<comment type="caution">
    <text evidence="1">The sequence shown here is derived from an EMBL/GenBank/DDBJ whole genome shotgun (WGS) entry which is preliminary data.</text>
</comment>
<accession>A0AA36DAZ7</accession>
<gene>
    <name evidence="1" type="ORF">MSPICULIGERA_LOCUS21163</name>
</gene>
<protein>
    <submittedName>
        <fullName evidence="1">Uncharacterized protein</fullName>
    </submittedName>
</protein>
<proteinExistence type="predicted"/>
<sequence>MPVRTRSMRNPEDELKYFYQKSAAEKEAYWKRGLELAVGISLFPDVNGARINSPQEPPPEPTKYMTQEGKSVMAAVGDFKAWIERMEEERDKRYFRRRFVQLEFVLFIVYYKDKCTNQALLVEKHFSKFEAMRAWLLGKLYVKLDEEEAAREKNPAKPTPVSLECRLPECFCHDIDTENMPEIPSLDMEF</sequence>
<organism evidence="1 2">
    <name type="scientific">Mesorhabditis spiculigera</name>
    <dbReference type="NCBI Taxonomy" id="96644"/>
    <lineage>
        <taxon>Eukaryota</taxon>
        <taxon>Metazoa</taxon>
        <taxon>Ecdysozoa</taxon>
        <taxon>Nematoda</taxon>
        <taxon>Chromadorea</taxon>
        <taxon>Rhabditida</taxon>
        <taxon>Rhabditina</taxon>
        <taxon>Rhabditomorpha</taxon>
        <taxon>Rhabditoidea</taxon>
        <taxon>Rhabditidae</taxon>
        <taxon>Mesorhabditinae</taxon>
        <taxon>Mesorhabditis</taxon>
    </lineage>
</organism>
<dbReference type="EMBL" id="CATQJA010002665">
    <property type="protein sequence ID" value="CAJ0583045.1"/>
    <property type="molecule type" value="Genomic_DNA"/>
</dbReference>
<evidence type="ECO:0000313" key="2">
    <source>
        <dbReference type="Proteomes" id="UP001177023"/>
    </source>
</evidence>